<dbReference type="InterPro" id="IPR011335">
    <property type="entry name" value="Restrct_endonuc-II-like"/>
</dbReference>
<dbReference type="PANTHER" id="PTHR35400:SF3">
    <property type="entry name" value="SLL1072 PROTEIN"/>
    <property type="match status" value="1"/>
</dbReference>
<dbReference type="PANTHER" id="PTHR35400">
    <property type="entry name" value="SLR1083 PROTEIN"/>
    <property type="match status" value="1"/>
</dbReference>
<dbReference type="InterPro" id="IPR012296">
    <property type="entry name" value="Nuclease_put_TT1808"/>
</dbReference>
<dbReference type="AlphaFoldDB" id="A0A9X3AJY7"/>
<proteinExistence type="predicted"/>
<comment type="caution">
    <text evidence="2">The sequence shown here is derived from an EMBL/GenBank/DDBJ whole genome shotgun (WGS) entry which is preliminary data.</text>
</comment>
<dbReference type="EMBL" id="JANYMP010000022">
    <property type="protein sequence ID" value="MCS7482175.1"/>
    <property type="molecule type" value="Genomic_DNA"/>
</dbReference>
<gene>
    <name evidence="2" type="ORF">NZH93_35460</name>
</gene>
<dbReference type="RefSeq" id="WP_259627715.1">
    <property type="nucleotide sequence ID" value="NZ_JANYMP010000022.1"/>
</dbReference>
<dbReference type="Pfam" id="PF05685">
    <property type="entry name" value="Uma2"/>
    <property type="match status" value="1"/>
</dbReference>
<evidence type="ECO:0000313" key="3">
    <source>
        <dbReference type="Proteomes" id="UP001141259"/>
    </source>
</evidence>
<keyword evidence="3" id="KW-1185">Reference proteome</keyword>
<accession>A0A9X3AJY7</accession>
<dbReference type="GO" id="GO:0004519">
    <property type="term" value="F:endonuclease activity"/>
    <property type="evidence" value="ECO:0007669"/>
    <property type="project" value="UniProtKB-KW"/>
</dbReference>
<feature type="domain" description="Putative restriction endonuclease" evidence="1">
    <location>
        <begin position="11"/>
        <end position="177"/>
    </location>
</feature>
<keyword evidence="2" id="KW-0255">Endonuclease</keyword>
<dbReference type="InterPro" id="IPR008538">
    <property type="entry name" value="Uma2"/>
</dbReference>
<keyword evidence="2" id="KW-0540">Nuclease</keyword>
<protein>
    <submittedName>
        <fullName evidence="2">Uma2 family endonuclease</fullName>
    </submittedName>
</protein>
<dbReference type="CDD" id="cd06260">
    <property type="entry name" value="DUF820-like"/>
    <property type="match status" value="1"/>
</dbReference>
<reference evidence="2" key="1">
    <citation type="submission" date="2022-08" db="EMBL/GenBank/DDBJ databases">
        <authorList>
            <person name="Tistechok S."/>
            <person name="Samborskyy M."/>
            <person name="Roman I."/>
        </authorList>
    </citation>
    <scope>NUCLEOTIDE SEQUENCE</scope>
    <source>
        <strain evidence="2">DSM 103496</strain>
    </source>
</reference>
<name>A0A9X3AJY7_9PSEU</name>
<dbReference type="Gene3D" id="3.90.1570.10">
    <property type="entry name" value="tt1808, chain A"/>
    <property type="match status" value="1"/>
</dbReference>
<sequence length="187" mass="20374">MPVPHLFTVAEYAALGEIESGYAELQEGHLLMSPSPAVDHNIAFGELFLQLVPQLPSGFRAIQDIDVDLELAESDQPGFVRRPDLVVVRRDAVRRVAGGKGLLRASEVVLAVEIVSPGSRRTDYTVKRAEYADAGIPNYWIIDLEPPVSLVACHLAGDFGYQDASAVTGEFTTSEPFPLTVRVDQLD</sequence>
<evidence type="ECO:0000259" key="1">
    <source>
        <dbReference type="Pfam" id="PF05685"/>
    </source>
</evidence>
<organism evidence="2 3">
    <name type="scientific">Umezawaea endophytica</name>
    <dbReference type="NCBI Taxonomy" id="1654476"/>
    <lineage>
        <taxon>Bacteria</taxon>
        <taxon>Bacillati</taxon>
        <taxon>Actinomycetota</taxon>
        <taxon>Actinomycetes</taxon>
        <taxon>Pseudonocardiales</taxon>
        <taxon>Pseudonocardiaceae</taxon>
        <taxon>Umezawaea</taxon>
    </lineage>
</organism>
<keyword evidence="2" id="KW-0378">Hydrolase</keyword>
<evidence type="ECO:0000313" key="2">
    <source>
        <dbReference type="EMBL" id="MCS7482175.1"/>
    </source>
</evidence>
<dbReference type="SUPFAM" id="SSF52980">
    <property type="entry name" value="Restriction endonuclease-like"/>
    <property type="match status" value="1"/>
</dbReference>
<dbReference type="Proteomes" id="UP001141259">
    <property type="component" value="Unassembled WGS sequence"/>
</dbReference>